<dbReference type="PANTHER" id="PTHR44411:SF1">
    <property type="entry name" value="THO COMPLEX SUBUNIT 6 HOMOLOG"/>
    <property type="match status" value="1"/>
</dbReference>
<dbReference type="SUPFAM" id="SSF50978">
    <property type="entry name" value="WD40 repeat-like"/>
    <property type="match status" value="1"/>
</dbReference>
<evidence type="ECO:0008006" key="6">
    <source>
        <dbReference type="Google" id="ProtNLM"/>
    </source>
</evidence>
<sequence>MAAPGEEDPEAAERGCVSPAGPRRARQLLHMSVLSQSPSPCGRYLAAGNNYGEVAIFGLAAALGAGATEESKKPLFCFRAHRGPVYALACGERQLLSASDGEVKAWNWADLAKKGCKEVWTRRPPCRSSLEVPEINSIQINHRDNSLVMAGGDGVVRVMDLESGAFTHELRGHRDCVHCVALRDPPPVSVGGRGRHRASVGSAAAPNTGSGSAASPPTLIGW</sequence>
<dbReference type="OrthoDB" id="273067at2759"/>
<evidence type="ECO:0000256" key="3">
    <source>
        <dbReference type="SAM" id="MobiDB-lite"/>
    </source>
</evidence>
<evidence type="ECO:0000256" key="2">
    <source>
        <dbReference type="ARBA" id="ARBA00022574"/>
    </source>
</evidence>
<feature type="compositionally biased region" description="Polar residues" evidence="3">
    <location>
        <begin position="205"/>
        <end position="215"/>
    </location>
</feature>
<protein>
    <recommendedName>
        <fullName evidence="6">THO complex 6</fullName>
    </recommendedName>
</protein>
<proteinExistence type="inferred from homology"/>
<reference evidence="4" key="2">
    <citation type="submission" date="2025-09" db="UniProtKB">
        <authorList>
            <consortium name="Ensembl"/>
        </authorList>
    </citation>
    <scope>IDENTIFICATION</scope>
    <source>
        <strain evidence="4">broiler</strain>
    </source>
</reference>
<evidence type="ECO:0000313" key="4">
    <source>
        <dbReference type="Ensembl" id="ENSGALP00010002565.1"/>
    </source>
</evidence>
<dbReference type="AlphaFoldDB" id="A0A8V0XD98"/>
<dbReference type="InterPro" id="IPR015943">
    <property type="entry name" value="WD40/YVTN_repeat-like_dom_sf"/>
</dbReference>
<organism evidence="4 5">
    <name type="scientific">Gallus gallus</name>
    <name type="common">Chicken</name>
    <dbReference type="NCBI Taxonomy" id="9031"/>
    <lineage>
        <taxon>Eukaryota</taxon>
        <taxon>Metazoa</taxon>
        <taxon>Chordata</taxon>
        <taxon>Craniata</taxon>
        <taxon>Vertebrata</taxon>
        <taxon>Euteleostomi</taxon>
        <taxon>Archelosauria</taxon>
        <taxon>Archosauria</taxon>
        <taxon>Dinosauria</taxon>
        <taxon>Saurischia</taxon>
        <taxon>Theropoda</taxon>
        <taxon>Coelurosauria</taxon>
        <taxon>Aves</taxon>
        <taxon>Neognathae</taxon>
        <taxon>Galloanserae</taxon>
        <taxon>Galliformes</taxon>
        <taxon>Phasianidae</taxon>
        <taxon>Phasianinae</taxon>
        <taxon>Gallus</taxon>
    </lineage>
</organism>
<evidence type="ECO:0000256" key="1">
    <source>
        <dbReference type="ARBA" id="ARBA00009728"/>
    </source>
</evidence>
<dbReference type="InterPro" id="IPR001680">
    <property type="entry name" value="WD40_rpt"/>
</dbReference>
<keyword evidence="5" id="KW-1185">Reference proteome</keyword>
<reference evidence="4" key="1">
    <citation type="submission" date="2025-08" db="UniProtKB">
        <authorList>
            <consortium name="Ensembl"/>
        </authorList>
    </citation>
    <scope>IDENTIFICATION</scope>
    <source>
        <strain evidence="4">broiler</strain>
    </source>
</reference>
<dbReference type="InterPro" id="IPR036322">
    <property type="entry name" value="WD40_repeat_dom_sf"/>
</dbReference>
<dbReference type="PANTHER" id="PTHR44411">
    <property type="entry name" value="THO COMPLEX SUBUNIT 6 HOMOLOG"/>
    <property type="match status" value="1"/>
</dbReference>
<dbReference type="Proteomes" id="UP000000539">
    <property type="component" value="Unassembled WGS sequence"/>
</dbReference>
<comment type="similarity">
    <text evidence="1">Belongs to the WD repeat THOC6 family.</text>
</comment>
<dbReference type="InterPro" id="IPR042626">
    <property type="entry name" value="THOC6"/>
</dbReference>
<keyword evidence="2" id="KW-0853">WD repeat</keyword>
<dbReference type="SMART" id="SM00320">
    <property type="entry name" value="WD40"/>
    <property type="match status" value="2"/>
</dbReference>
<gene>
    <name evidence="4" type="primary">LOC121108727</name>
</gene>
<evidence type="ECO:0000313" key="5">
    <source>
        <dbReference type="Proteomes" id="UP000000539"/>
    </source>
</evidence>
<feature type="region of interest" description="Disordered" evidence="3">
    <location>
        <begin position="188"/>
        <end position="222"/>
    </location>
</feature>
<dbReference type="Gene3D" id="2.130.10.10">
    <property type="entry name" value="YVTN repeat-like/Quinoprotein amine dehydrogenase"/>
    <property type="match status" value="1"/>
</dbReference>
<dbReference type="Ensembl" id="ENSGALT00010004268.1">
    <property type="protein sequence ID" value="ENSGALP00010002565.1"/>
    <property type="gene ID" value="ENSGALG00010001873.1"/>
</dbReference>
<name>A0A8V0XD98_CHICK</name>
<dbReference type="GeneTree" id="ENSGT00390000015278"/>
<dbReference type="Pfam" id="PF00400">
    <property type="entry name" value="WD40"/>
    <property type="match status" value="1"/>
</dbReference>
<accession>A0A8V0XD98</accession>